<organism evidence="1 2">
    <name type="scientific">Candida boidinii</name>
    <name type="common">Yeast</name>
    <dbReference type="NCBI Taxonomy" id="5477"/>
    <lineage>
        <taxon>Eukaryota</taxon>
        <taxon>Fungi</taxon>
        <taxon>Dikarya</taxon>
        <taxon>Ascomycota</taxon>
        <taxon>Saccharomycotina</taxon>
        <taxon>Pichiomycetes</taxon>
        <taxon>Pichiales</taxon>
        <taxon>Pichiaceae</taxon>
        <taxon>Ogataea</taxon>
        <taxon>Ogataea/Candida clade</taxon>
    </lineage>
</organism>
<gene>
    <name evidence="1" type="ORF">Cboi01_000424100</name>
</gene>
<dbReference type="EMBL" id="BSXV01002652">
    <property type="protein sequence ID" value="GME96355.1"/>
    <property type="molecule type" value="Genomic_DNA"/>
</dbReference>
<evidence type="ECO:0000313" key="2">
    <source>
        <dbReference type="Proteomes" id="UP001165101"/>
    </source>
</evidence>
<keyword evidence="2" id="KW-1185">Reference proteome</keyword>
<proteinExistence type="predicted"/>
<protein>
    <submittedName>
        <fullName evidence="1">Unnamed protein product</fullName>
    </submittedName>
</protein>
<sequence length="409" mass="47830">MASQEDIDEYNALTLVLSSLYNYSEYAKRKYINPRIQKWNSLSKDDQKLLPFYEKHIDNLNHCILINENFTKDVAINSSSSWGVTDNPNNWNNSTITSTEFDKITKIMNQYVREWSEIGSIEREQSFGLILKECELLFPEFNKRPDIKVLVPGAGLGRLVVEFVKRGFQCQGNEFSYFMLLNSNYILNNTYTKNNFIICPYIHKFSNINKKNDQLRQIFIPDYNPNELSKNFKENYPNIDFENLMSMVAGSFVDLYGPNNLNSLTNIYTNNEEAVNFRKENFENWDIISTCFFLDTASNIIDYLRTIKNCLKKKGKWINFGPLLWHHEDDEAVENFQRKKDGSDTETENVPTPLKGLELTREDLITLIESMGFKFIKHESDIETTYGGDDKSLGSWKYKCEFWVCEKAE</sequence>
<reference evidence="1" key="1">
    <citation type="submission" date="2023-04" db="EMBL/GenBank/DDBJ databases">
        <title>Candida boidinii NBRC 1967.</title>
        <authorList>
            <person name="Ichikawa N."/>
            <person name="Sato H."/>
            <person name="Tonouchi N."/>
        </authorList>
    </citation>
    <scope>NUCLEOTIDE SEQUENCE</scope>
    <source>
        <strain evidence="1">NBRC 1967</strain>
    </source>
</reference>
<comment type="caution">
    <text evidence="1">The sequence shown here is derived from an EMBL/GenBank/DDBJ whole genome shotgun (WGS) entry which is preliminary data.</text>
</comment>
<dbReference type="Proteomes" id="UP001165101">
    <property type="component" value="Unassembled WGS sequence"/>
</dbReference>
<accession>A0ACB5TWG1</accession>
<name>A0ACB5TWG1_CANBO</name>
<evidence type="ECO:0000313" key="1">
    <source>
        <dbReference type="EMBL" id="GME96355.1"/>
    </source>
</evidence>